<dbReference type="Gene3D" id="1.20.120.450">
    <property type="entry name" value="dinb family like domain"/>
    <property type="match status" value="1"/>
</dbReference>
<dbReference type="AlphaFoldDB" id="A0A1H6ZBK2"/>
<dbReference type="Pfam" id="PF12867">
    <property type="entry name" value="DinB_2"/>
    <property type="match status" value="1"/>
</dbReference>
<protein>
    <submittedName>
        <fullName evidence="2">DinB superfamily protein</fullName>
    </submittedName>
</protein>
<evidence type="ECO:0000313" key="2">
    <source>
        <dbReference type="EMBL" id="SEJ50116.1"/>
    </source>
</evidence>
<keyword evidence="3" id="KW-1185">Reference proteome</keyword>
<dbReference type="InterPro" id="IPR034660">
    <property type="entry name" value="DinB/YfiT-like"/>
</dbReference>
<gene>
    <name evidence="2" type="ORF">SAMN05192553_104323</name>
</gene>
<organism evidence="2 3">
    <name type="scientific">Cyclobacterium xiamenense</name>
    <dbReference type="NCBI Taxonomy" id="1297121"/>
    <lineage>
        <taxon>Bacteria</taxon>
        <taxon>Pseudomonadati</taxon>
        <taxon>Bacteroidota</taxon>
        <taxon>Cytophagia</taxon>
        <taxon>Cytophagales</taxon>
        <taxon>Cyclobacteriaceae</taxon>
        <taxon>Cyclobacterium</taxon>
    </lineage>
</organism>
<proteinExistence type="predicted"/>
<dbReference type="STRING" id="1416801.SAMN05192553_104323"/>
<dbReference type="RefSeq" id="WP_177179657.1">
    <property type="nucleotide sequence ID" value="NZ_FNZH01000004.1"/>
</dbReference>
<sequence>METTTKLRLPIAGSYHSFYQGYIDRVSGKELRQLSERQEDFIRSVYTGLQPGNAIKGYREGKWSLNQLLGHILDTEKIMHFRALCISRGEQAAFPGFDQDAYVRTANFDALSPQQLLRSFLLHRELLWGFIGQVPAGQWTCQGTVSGHPMSLSALIHIIFGHLEHHIEGIRKHYGPFLPGGVAL</sequence>
<feature type="domain" description="DinB-like" evidence="1">
    <location>
        <begin position="56"/>
        <end position="168"/>
    </location>
</feature>
<dbReference type="SUPFAM" id="SSF109854">
    <property type="entry name" value="DinB/YfiT-like putative metalloenzymes"/>
    <property type="match status" value="1"/>
</dbReference>
<dbReference type="Proteomes" id="UP000199403">
    <property type="component" value="Unassembled WGS sequence"/>
</dbReference>
<accession>A0A1H6ZBK2</accession>
<name>A0A1H6ZBK2_9BACT</name>
<dbReference type="EMBL" id="FNZH01000004">
    <property type="protein sequence ID" value="SEJ50116.1"/>
    <property type="molecule type" value="Genomic_DNA"/>
</dbReference>
<dbReference type="InterPro" id="IPR024775">
    <property type="entry name" value="DinB-like"/>
</dbReference>
<evidence type="ECO:0000313" key="3">
    <source>
        <dbReference type="Proteomes" id="UP000199403"/>
    </source>
</evidence>
<evidence type="ECO:0000259" key="1">
    <source>
        <dbReference type="Pfam" id="PF12867"/>
    </source>
</evidence>
<reference evidence="3" key="1">
    <citation type="submission" date="2016-10" db="EMBL/GenBank/DDBJ databases">
        <authorList>
            <person name="Varghese N."/>
            <person name="Submissions S."/>
        </authorList>
    </citation>
    <scope>NUCLEOTIDE SEQUENCE [LARGE SCALE GENOMIC DNA]</scope>
    <source>
        <strain evidence="3">IBRC-M 10761</strain>
    </source>
</reference>